<dbReference type="Proteomes" id="UP000053766">
    <property type="component" value="Unassembled WGS sequence"/>
</dbReference>
<dbReference type="AlphaFoldDB" id="A0A0D8Y0P1"/>
<evidence type="ECO:0000256" key="1">
    <source>
        <dbReference type="SAM" id="Coils"/>
    </source>
</evidence>
<proteinExistence type="predicted"/>
<name>A0A0D8Y0P1_DICVI</name>
<accession>A0A0D8Y0P1</accession>
<evidence type="ECO:0000313" key="3">
    <source>
        <dbReference type="Proteomes" id="UP000053766"/>
    </source>
</evidence>
<reference evidence="2 3" key="1">
    <citation type="submission" date="2013-11" db="EMBL/GenBank/DDBJ databases">
        <title>Draft genome of the bovine lungworm Dictyocaulus viviparus.</title>
        <authorList>
            <person name="Mitreva M."/>
        </authorList>
    </citation>
    <scope>NUCLEOTIDE SEQUENCE [LARGE SCALE GENOMIC DNA]</scope>
    <source>
        <strain evidence="2 3">HannoverDv2000</strain>
    </source>
</reference>
<organism evidence="2 3">
    <name type="scientific">Dictyocaulus viviparus</name>
    <name type="common">Bovine lungworm</name>
    <dbReference type="NCBI Taxonomy" id="29172"/>
    <lineage>
        <taxon>Eukaryota</taxon>
        <taxon>Metazoa</taxon>
        <taxon>Ecdysozoa</taxon>
        <taxon>Nematoda</taxon>
        <taxon>Chromadorea</taxon>
        <taxon>Rhabditida</taxon>
        <taxon>Rhabditina</taxon>
        <taxon>Rhabditomorpha</taxon>
        <taxon>Strongyloidea</taxon>
        <taxon>Metastrongylidae</taxon>
        <taxon>Dictyocaulus</taxon>
    </lineage>
</organism>
<keyword evidence="1" id="KW-0175">Coiled coil</keyword>
<evidence type="ECO:0000313" key="2">
    <source>
        <dbReference type="EMBL" id="KJH49692.1"/>
    </source>
</evidence>
<keyword evidence="3" id="KW-1185">Reference proteome</keyword>
<dbReference type="OrthoDB" id="5874952at2759"/>
<feature type="coiled-coil region" evidence="1">
    <location>
        <begin position="321"/>
        <end position="348"/>
    </location>
</feature>
<reference evidence="3" key="2">
    <citation type="journal article" date="2016" name="Sci. Rep.">
        <title>Dictyocaulus viviparus genome, variome and transcriptome elucidate lungworm biology and support future intervention.</title>
        <authorList>
            <person name="McNulty S.N."/>
            <person name="Strube C."/>
            <person name="Rosa B.A."/>
            <person name="Martin J.C."/>
            <person name="Tyagi R."/>
            <person name="Choi Y.J."/>
            <person name="Wang Q."/>
            <person name="Hallsworth Pepin K."/>
            <person name="Zhang X."/>
            <person name="Ozersky P."/>
            <person name="Wilson R.K."/>
            <person name="Sternberg P.W."/>
            <person name="Gasser R.B."/>
            <person name="Mitreva M."/>
        </authorList>
    </citation>
    <scope>NUCLEOTIDE SEQUENCE [LARGE SCALE GENOMIC DNA]</scope>
    <source>
        <strain evidence="3">HannoverDv2000</strain>
    </source>
</reference>
<sequence>MKLLQCSSSMKRTTGRRLYCRNKNKRAALKSAFDVVTGNFEKKVKVKKSLNQTTSPALPVYSTRPAGSNACAHIRGAPLSVSMKDKTKKWELVAVKGKASYLKNRSQRMLKDRMSKYQLIDSKGSIMQEIRDDKPNTLPMMQCSSPIRSEEIELPSFASHIGGTASDSLSKSRRKEYTDKISVTTWNHSPSAAFKTCPPSLKYHPECGLAVNVDSRITPDSVSMDYQLATKSRSLTSCKGLNVTVNHSSEILVVKEEPVESFSSDALPSLSRFDQAVGQRPFSTDTVEERIVGEKERQEFWSLGIAELKKGREIYETRMKIENLQKALVEAASELKKMEVDMNEILRRKSELLGVPIPNNPA</sequence>
<dbReference type="STRING" id="29172.A0A0D8Y0P1"/>
<protein>
    <submittedName>
        <fullName evidence="2">Uncharacterized protein</fullName>
    </submittedName>
</protein>
<gene>
    <name evidence="2" type="ORF">DICVIV_04174</name>
</gene>
<dbReference type="EMBL" id="KN716226">
    <property type="protein sequence ID" value="KJH49692.1"/>
    <property type="molecule type" value="Genomic_DNA"/>
</dbReference>